<dbReference type="PANTHER" id="PTHR36573:SF1">
    <property type="entry name" value="INTERMEMBRANE PHOSPHOLIPID TRANSPORT SYSTEM BINDING PROTEIN MLAC"/>
    <property type="match status" value="1"/>
</dbReference>
<feature type="signal peptide" evidence="1">
    <location>
        <begin position="1"/>
        <end position="22"/>
    </location>
</feature>
<organism evidence="2 3">
    <name type="scientific">Anaerobiospirillum thomasii</name>
    <dbReference type="NCBI Taxonomy" id="179995"/>
    <lineage>
        <taxon>Bacteria</taxon>
        <taxon>Pseudomonadati</taxon>
        <taxon>Pseudomonadota</taxon>
        <taxon>Gammaproteobacteria</taxon>
        <taxon>Aeromonadales</taxon>
        <taxon>Succinivibrionaceae</taxon>
        <taxon>Anaerobiospirillum</taxon>
    </lineage>
</organism>
<dbReference type="AlphaFoldDB" id="A0A2X0VD57"/>
<dbReference type="OrthoDB" id="9787053at2"/>
<keyword evidence="1" id="KW-0732">Signal</keyword>
<gene>
    <name evidence="2" type="primary">mlaC</name>
    <name evidence="2" type="ORF">NCTC13093_00462</name>
</gene>
<dbReference type="Gene3D" id="3.10.450.710">
    <property type="entry name" value="Tgt2/MlaC"/>
    <property type="match status" value="1"/>
</dbReference>
<dbReference type="PIRSF" id="PIRSF004649">
    <property type="entry name" value="MlaC"/>
    <property type="match status" value="1"/>
</dbReference>
<evidence type="ECO:0000313" key="2">
    <source>
        <dbReference type="EMBL" id="SPT69099.1"/>
    </source>
</evidence>
<dbReference type="Pfam" id="PF05494">
    <property type="entry name" value="MlaC"/>
    <property type="match status" value="1"/>
</dbReference>
<dbReference type="RefSeq" id="WP_113743287.1">
    <property type="nucleotide sequence ID" value="NZ_UAPU01000007.1"/>
</dbReference>
<dbReference type="Proteomes" id="UP000250086">
    <property type="component" value="Unassembled WGS sequence"/>
</dbReference>
<dbReference type="PANTHER" id="PTHR36573">
    <property type="entry name" value="INTERMEMBRANE PHOSPHOLIPID TRANSPORT SYSTEM BINDING PROTEIN MLAC"/>
    <property type="match status" value="1"/>
</dbReference>
<evidence type="ECO:0000313" key="3">
    <source>
        <dbReference type="Proteomes" id="UP000250086"/>
    </source>
</evidence>
<evidence type="ECO:0000256" key="1">
    <source>
        <dbReference type="SAM" id="SignalP"/>
    </source>
</evidence>
<dbReference type="InterPro" id="IPR042245">
    <property type="entry name" value="Tgt2/MlaC_sf"/>
</dbReference>
<keyword evidence="3" id="KW-1185">Reference proteome</keyword>
<feature type="chain" id="PRO_5015963417" evidence="1">
    <location>
        <begin position="23"/>
        <end position="210"/>
    </location>
</feature>
<accession>A0A2X0VD57</accession>
<dbReference type="InterPro" id="IPR008869">
    <property type="entry name" value="MlaC/ttg2D"/>
</dbReference>
<name>A0A2X0VD57_9GAMM</name>
<sequence length="210" mass="23511">MFKKILALGAALALVFAASAHAVDMKDPYKVVTEVATSTFDKLKENKDKLSDIEFRKTLIREELLPYIDYKYAAYKVIGNQLKQTAPEDREAFADAFAEYIVASFADALGKYSDQELVVPEYKSVGTDEKLVNVKFLIREKGKQDLVVVFSMRKNNKTGEWRAFDMVAENISMLTAKQSELAPLIRDKGLKEVTAMLEKNNASAGTVPLK</sequence>
<proteinExistence type="predicted"/>
<reference evidence="2 3" key="1">
    <citation type="submission" date="2018-06" db="EMBL/GenBank/DDBJ databases">
        <authorList>
            <consortium name="Pathogen Informatics"/>
            <person name="Doyle S."/>
        </authorList>
    </citation>
    <scope>NUCLEOTIDE SEQUENCE [LARGE SCALE GENOMIC DNA]</scope>
    <source>
        <strain evidence="2 3">NCTC13093</strain>
    </source>
</reference>
<dbReference type="EMBL" id="UAPV01000001">
    <property type="protein sequence ID" value="SPT69099.1"/>
    <property type="molecule type" value="Genomic_DNA"/>
</dbReference>
<protein>
    <submittedName>
        <fullName evidence="2">Probable phospholipid-binding protein mlaC</fullName>
    </submittedName>
</protein>